<name>A0AAW9S2A9_9HYPH</name>
<dbReference type="Gene3D" id="3.40.140.80">
    <property type="match status" value="1"/>
</dbReference>
<evidence type="ECO:0000259" key="3">
    <source>
        <dbReference type="Pfam" id="PF17930"/>
    </source>
</evidence>
<protein>
    <submittedName>
        <fullName evidence="4">UDP-2,3-diacylglucosamine diphosphatase LpxI</fullName>
        <ecNumber evidence="4">3.6.1.54</ecNumber>
    </submittedName>
</protein>
<dbReference type="InterPro" id="IPR043167">
    <property type="entry name" value="LpxI_C_sf"/>
</dbReference>
<dbReference type="Proteomes" id="UP001378188">
    <property type="component" value="Unassembled WGS sequence"/>
</dbReference>
<dbReference type="PANTHER" id="PTHR39962">
    <property type="entry name" value="BLL4848 PROTEIN"/>
    <property type="match status" value="1"/>
</dbReference>
<gene>
    <name evidence="4" type="primary">lpxI</name>
    <name evidence="4" type="ORF">V3328_24310</name>
</gene>
<feature type="domain" description="LpxI N-terminal" evidence="3">
    <location>
        <begin position="22"/>
        <end position="150"/>
    </location>
</feature>
<dbReference type="AlphaFoldDB" id="A0AAW9S2A9"/>
<dbReference type="Pfam" id="PF06230">
    <property type="entry name" value="LpxI_C"/>
    <property type="match status" value="1"/>
</dbReference>
<dbReference type="InterPro" id="IPR053174">
    <property type="entry name" value="LpxI"/>
</dbReference>
<keyword evidence="4" id="KW-0378">Hydrolase</keyword>
<dbReference type="EMBL" id="JAZHOF010000013">
    <property type="protein sequence ID" value="MEJ8574625.1"/>
    <property type="molecule type" value="Genomic_DNA"/>
</dbReference>
<evidence type="ECO:0000313" key="4">
    <source>
        <dbReference type="EMBL" id="MEJ8574625.1"/>
    </source>
</evidence>
<feature type="region of interest" description="Disordered" evidence="1">
    <location>
        <begin position="1"/>
        <end position="21"/>
    </location>
</feature>
<dbReference type="Pfam" id="PF17930">
    <property type="entry name" value="LpxI_N"/>
    <property type="match status" value="1"/>
</dbReference>
<comment type="caution">
    <text evidence="4">The sequence shown here is derived from an EMBL/GenBank/DDBJ whole genome shotgun (WGS) entry which is preliminary data.</text>
</comment>
<accession>A0AAW9S2A9</accession>
<feature type="compositionally biased region" description="Basic and acidic residues" evidence="1">
    <location>
        <begin position="1"/>
        <end position="10"/>
    </location>
</feature>
<dbReference type="Gene3D" id="3.40.50.20">
    <property type="match status" value="1"/>
</dbReference>
<dbReference type="EC" id="3.6.1.54" evidence="4"/>
<keyword evidence="5" id="KW-1185">Reference proteome</keyword>
<dbReference type="RefSeq" id="WP_340332327.1">
    <property type="nucleotide sequence ID" value="NZ_JAZHOF010000013.1"/>
</dbReference>
<dbReference type="GO" id="GO:0016787">
    <property type="term" value="F:hydrolase activity"/>
    <property type="evidence" value="ECO:0007669"/>
    <property type="project" value="UniProtKB-KW"/>
</dbReference>
<feature type="domain" description="LpxI C-terminal" evidence="2">
    <location>
        <begin position="153"/>
        <end position="290"/>
    </location>
</feature>
<evidence type="ECO:0000313" key="5">
    <source>
        <dbReference type="Proteomes" id="UP001378188"/>
    </source>
</evidence>
<reference evidence="4 5" key="1">
    <citation type="submission" date="2024-02" db="EMBL/GenBank/DDBJ databases">
        <title>Genome analysis and characterization of Microbaculum marinisediminis sp. nov., isolated from marine sediment.</title>
        <authorList>
            <person name="Du Z.-J."/>
            <person name="Ye Y.-Q."/>
            <person name="Zhang Z.-R."/>
            <person name="Yuan S.-M."/>
            <person name="Zhang X.-Y."/>
        </authorList>
    </citation>
    <scope>NUCLEOTIDE SEQUENCE [LARGE SCALE GENOMIC DNA]</scope>
    <source>
        <strain evidence="4 5">SDUM1044001</strain>
    </source>
</reference>
<evidence type="ECO:0000259" key="2">
    <source>
        <dbReference type="Pfam" id="PF06230"/>
    </source>
</evidence>
<dbReference type="InterPro" id="IPR041255">
    <property type="entry name" value="LpxI_N"/>
</dbReference>
<dbReference type="InterPro" id="IPR010415">
    <property type="entry name" value="LpxI_C"/>
</dbReference>
<evidence type="ECO:0000256" key="1">
    <source>
        <dbReference type="SAM" id="MobiDB-lite"/>
    </source>
</evidence>
<organism evidence="4 5">
    <name type="scientific">Microbaculum marinum</name>
    <dbReference type="NCBI Taxonomy" id="1764581"/>
    <lineage>
        <taxon>Bacteria</taxon>
        <taxon>Pseudomonadati</taxon>
        <taxon>Pseudomonadota</taxon>
        <taxon>Alphaproteobacteria</taxon>
        <taxon>Hyphomicrobiales</taxon>
        <taxon>Tepidamorphaceae</taxon>
        <taxon>Microbaculum</taxon>
    </lineage>
</organism>
<sequence length="302" mass="31344">MPADAADRSDPATGSTTGTGPLAILAGAGELPKVIADEVARTGRPIFAVEVDGETDCDLSAYPRTRLPIGAAGRLKTVLMEHGCRDVLMAGSFRRPRFSEIEWNMGTVRALSSIMRLKVGGDDAVVNGVVHIFESEGFRIVGPREVVPRLVAPQGTIGRLRPGKKARSDIALGLSAIGRMGPLDIGQAVIVLAGRIVAVEAAEGTDSMIARCAQLRDNGRIAAPPPSGVLVKAMKPGQELRLDMPVVGLDTVRGAAAAGLEGIAIEAGKVLLPRIEEVGAAADDAGLFIVGVDLGDRTGRPE</sequence>
<dbReference type="PANTHER" id="PTHR39962:SF1">
    <property type="entry name" value="LPXI FAMILY PROTEIN"/>
    <property type="match status" value="1"/>
</dbReference>
<proteinExistence type="predicted"/>